<comment type="caution">
    <text evidence="2">The sequence shown here is derived from an EMBL/GenBank/DDBJ whole genome shotgun (WGS) entry which is preliminary data.</text>
</comment>
<sequence length="183" mass="20184">MTMTAADDDCEEKVHELKHTALRNALYHAARRGFLDSVNRIFNFAVIIGGTSYAADIAAGAYIVTIGFAVAGIGALQLVFDFSGRARDHQILQQRYYAVLATLEESRHPTEDDCARWNADLLRIYADEPPTLRALDAIADNQATCAILGGDKPRMKVTLWQSVTRHLLAHNAGTFPENPGWRG</sequence>
<feature type="transmembrane region" description="Helical" evidence="1">
    <location>
        <begin position="61"/>
        <end position="80"/>
    </location>
</feature>
<evidence type="ECO:0000256" key="1">
    <source>
        <dbReference type="SAM" id="Phobius"/>
    </source>
</evidence>
<reference evidence="3" key="1">
    <citation type="journal article" date="2019" name="Int. J. Syst. Evol. Microbiol.">
        <title>The Global Catalogue of Microorganisms (GCM) 10K type strain sequencing project: providing services to taxonomists for standard genome sequencing and annotation.</title>
        <authorList>
            <consortium name="The Broad Institute Genomics Platform"/>
            <consortium name="The Broad Institute Genome Sequencing Center for Infectious Disease"/>
            <person name="Wu L."/>
            <person name="Ma J."/>
        </authorList>
    </citation>
    <scope>NUCLEOTIDE SEQUENCE [LARGE SCALE GENOMIC DNA]</scope>
    <source>
        <strain evidence="3">KCTC 52231</strain>
    </source>
</reference>
<organism evidence="2 3">
    <name type="scientific">Ciceribacter thiooxidans</name>
    <dbReference type="NCBI Taxonomy" id="1969821"/>
    <lineage>
        <taxon>Bacteria</taxon>
        <taxon>Pseudomonadati</taxon>
        <taxon>Pseudomonadota</taxon>
        <taxon>Alphaproteobacteria</taxon>
        <taxon>Hyphomicrobiales</taxon>
        <taxon>Rhizobiaceae</taxon>
        <taxon>Ciceribacter</taxon>
    </lineage>
</organism>
<evidence type="ECO:0000313" key="2">
    <source>
        <dbReference type="EMBL" id="MFC3163094.1"/>
    </source>
</evidence>
<evidence type="ECO:0008006" key="4">
    <source>
        <dbReference type="Google" id="ProtNLM"/>
    </source>
</evidence>
<name>A0ABV7HXJ7_9HYPH</name>
<gene>
    <name evidence="2" type="ORF">ACFOHV_07355</name>
</gene>
<keyword evidence="1" id="KW-0812">Transmembrane</keyword>
<keyword evidence="1" id="KW-0472">Membrane</keyword>
<protein>
    <recommendedName>
        <fullName evidence="4">SMODS and SLOG-associating 2TM effector domain-containing protein</fullName>
    </recommendedName>
</protein>
<dbReference type="EMBL" id="JBHRTG010000007">
    <property type="protein sequence ID" value="MFC3163094.1"/>
    <property type="molecule type" value="Genomic_DNA"/>
</dbReference>
<keyword evidence="1" id="KW-1133">Transmembrane helix</keyword>
<accession>A0ABV7HXJ7</accession>
<evidence type="ECO:0000313" key="3">
    <source>
        <dbReference type="Proteomes" id="UP001595647"/>
    </source>
</evidence>
<dbReference type="Proteomes" id="UP001595647">
    <property type="component" value="Unassembled WGS sequence"/>
</dbReference>
<dbReference type="RefSeq" id="WP_210297085.1">
    <property type="nucleotide sequence ID" value="NZ_CP059896.1"/>
</dbReference>
<keyword evidence="3" id="KW-1185">Reference proteome</keyword>
<proteinExistence type="predicted"/>